<evidence type="ECO:0000259" key="5">
    <source>
        <dbReference type="Pfam" id="PF24827"/>
    </source>
</evidence>
<dbReference type="InterPro" id="IPR050178">
    <property type="entry name" value="AspA/AstE_fam"/>
</dbReference>
<evidence type="ECO:0000313" key="7">
    <source>
        <dbReference type="Proteomes" id="UP000808337"/>
    </source>
</evidence>
<comment type="caution">
    <text evidence="6">The sequence shown here is derived from an EMBL/GenBank/DDBJ whole genome shotgun (WGS) entry which is preliminary data.</text>
</comment>
<accession>A0A9D7STE1</accession>
<protein>
    <submittedName>
        <fullName evidence="6">Succinylglutamate desuccinylase/aspartoacylase family protein</fullName>
    </submittedName>
</protein>
<keyword evidence="3" id="KW-0378">Hydrolase</keyword>
<dbReference type="Pfam" id="PF24827">
    <property type="entry name" value="AstE_AspA_cat"/>
    <property type="match status" value="1"/>
</dbReference>
<dbReference type="GO" id="GO:0046872">
    <property type="term" value="F:metal ion binding"/>
    <property type="evidence" value="ECO:0007669"/>
    <property type="project" value="UniProtKB-KW"/>
</dbReference>
<dbReference type="InterPro" id="IPR055438">
    <property type="entry name" value="AstE_AspA_cat"/>
</dbReference>
<feature type="domain" description="Succinylglutamate desuccinylase/Aspartoacylase catalytic" evidence="5">
    <location>
        <begin position="18"/>
        <end position="193"/>
    </location>
</feature>
<evidence type="ECO:0000256" key="1">
    <source>
        <dbReference type="ARBA" id="ARBA00001947"/>
    </source>
</evidence>
<dbReference type="EMBL" id="JADKGY010000008">
    <property type="protein sequence ID" value="MBK9982803.1"/>
    <property type="molecule type" value="Genomic_DNA"/>
</dbReference>
<dbReference type="SUPFAM" id="SSF53187">
    <property type="entry name" value="Zn-dependent exopeptidases"/>
    <property type="match status" value="1"/>
</dbReference>
<keyword evidence="2" id="KW-0479">Metal-binding</keyword>
<keyword evidence="4" id="KW-0862">Zinc</keyword>
<dbReference type="PANTHER" id="PTHR15162:SF7">
    <property type="entry name" value="SUCCINYLGLUTAMATE DESUCCINYLASE"/>
    <property type="match status" value="1"/>
</dbReference>
<dbReference type="AlphaFoldDB" id="A0A9D7STE1"/>
<sequence length="309" mass="34230">MEKRIIGRYEGQEKGSLLICIGGMHGNEPSGVEAIEEVLRLLHIEKKVNPTFLYKGAVIGVCGNLAALKAKQRFITRDLNRMLTTSEFERVKKLDPAHLVQEDRECLELLTVIEDERKKYDAPLTLILDMHTTTADGGIFTIAAEDDLSRILAKGLHAPVVLGIAEGLAGTTIDYFHHPSGGCYCIVFEAGRHDDPEGVHRTAAAIINCMRTIGAVESRDVDHRHDGLLISLSLGLPKITRLIYHYKIQPGEKFEMRPGYKNFQYVNAGDILAKNENGDVISPVEGLILMPKYQPQGNDGFFIVEVVEA</sequence>
<evidence type="ECO:0000313" key="6">
    <source>
        <dbReference type="EMBL" id="MBK9982803.1"/>
    </source>
</evidence>
<evidence type="ECO:0000256" key="3">
    <source>
        <dbReference type="ARBA" id="ARBA00022801"/>
    </source>
</evidence>
<comment type="cofactor">
    <cofactor evidence="1">
        <name>Zn(2+)</name>
        <dbReference type="ChEBI" id="CHEBI:29105"/>
    </cofactor>
</comment>
<dbReference type="PANTHER" id="PTHR15162">
    <property type="entry name" value="ASPARTOACYLASE"/>
    <property type="match status" value="1"/>
</dbReference>
<dbReference type="Proteomes" id="UP000808337">
    <property type="component" value="Unassembled WGS sequence"/>
</dbReference>
<evidence type="ECO:0000256" key="4">
    <source>
        <dbReference type="ARBA" id="ARBA00022833"/>
    </source>
</evidence>
<name>A0A9D7STE1_9BACT</name>
<gene>
    <name evidence="6" type="ORF">IPP15_10345</name>
</gene>
<organism evidence="6 7">
    <name type="scientific">Candidatus Opimibacter skivensis</name>
    <dbReference type="NCBI Taxonomy" id="2982028"/>
    <lineage>
        <taxon>Bacteria</taxon>
        <taxon>Pseudomonadati</taxon>
        <taxon>Bacteroidota</taxon>
        <taxon>Saprospiria</taxon>
        <taxon>Saprospirales</taxon>
        <taxon>Saprospiraceae</taxon>
        <taxon>Candidatus Opimibacter</taxon>
    </lineage>
</organism>
<dbReference type="GO" id="GO:0016788">
    <property type="term" value="F:hydrolase activity, acting on ester bonds"/>
    <property type="evidence" value="ECO:0007669"/>
    <property type="project" value="InterPro"/>
</dbReference>
<proteinExistence type="predicted"/>
<reference evidence="6 7" key="1">
    <citation type="submission" date="2020-10" db="EMBL/GenBank/DDBJ databases">
        <title>Connecting structure to function with the recovery of over 1000 high-quality activated sludge metagenome-assembled genomes encoding full-length rRNA genes using long-read sequencing.</title>
        <authorList>
            <person name="Singleton C.M."/>
            <person name="Petriglieri F."/>
            <person name="Kristensen J.M."/>
            <person name="Kirkegaard R.H."/>
            <person name="Michaelsen T.Y."/>
            <person name="Andersen M.H."/>
            <person name="Karst S.M."/>
            <person name="Dueholm M.S."/>
            <person name="Nielsen P.H."/>
            <person name="Albertsen M."/>
        </authorList>
    </citation>
    <scope>NUCLEOTIDE SEQUENCE [LARGE SCALE GENOMIC DNA]</scope>
    <source>
        <strain evidence="6">Ribe_18-Q3-R11-54_MAXAC.273</strain>
    </source>
</reference>
<evidence type="ECO:0000256" key="2">
    <source>
        <dbReference type="ARBA" id="ARBA00022723"/>
    </source>
</evidence>
<dbReference type="Gene3D" id="3.40.630.10">
    <property type="entry name" value="Zn peptidases"/>
    <property type="match status" value="1"/>
</dbReference>
<dbReference type="GO" id="GO:0005829">
    <property type="term" value="C:cytosol"/>
    <property type="evidence" value="ECO:0007669"/>
    <property type="project" value="TreeGrafter"/>
</dbReference>